<evidence type="ECO:0000313" key="3">
    <source>
        <dbReference type="EMBL" id="MDA3614827.1"/>
    </source>
</evidence>
<dbReference type="PROSITE" id="PS50846">
    <property type="entry name" value="HMA_2"/>
    <property type="match status" value="1"/>
</dbReference>
<protein>
    <submittedName>
        <fullName evidence="3">Heavy-metal-associated domain-containing protein</fullName>
    </submittedName>
</protein>
<dbReference type="InterPro" id="IPR036163">
    <property type="entry name" value="HMA_dom_sf"/>
</dbReference>
<dbReference type="RefSeq" id="WP_407031153.1">
    <property type="nucleotide sequence ID" value="NZ_JAQGEF010000008.1"/>
</dbReference>
<dbReference type="Pfam" id="PF00403">
    <property type="entry name" value="HMA"/>
    <property type="match status" value="1"/>
</dbReference>
<dbReference type="Proteomes" id="UP001210231">
    <property type="component" value="Unassembled WGS sequence"/>
</dbReference>
<accession>A0ABT4UJ14</accession>
<evidence type="ECO:0000259" key="2">
    <source>
        <dbReference type="PROSITE" id="PS50846"/>
    </source>
</evidence>
<dbReference type="EMBL" id="JAQGEF010000008">
    <property type="protein sequence ID" value="MDA3614827.1"/>
    <property type="molecule type" value="Genomic_DNA"/>
</dbReference>
<dbReference type="InterPro" id="IPR006121">
    <property type="entry name" value="HMA_dom"/>
</dbReference>
<sequence>MKKVFSVLTIAMVLSVSAFAQKKTETFAVSGNCGMCKNKIEKAAKDAGATKATWDDEKKQITVEYKAKKTSLDAIQKKIAEVGYDNEKYKAETAAYDKLHGCCKYERN</sequence>
<evidence type="ECO:0000256" key="1">
    <source>
        <dbReference type="SAM" id="SignalP"/>
    </source>
</evidence>
<reference evidence="3 4" key="1">
    <citation type="submission" date="2022-12" db="EMBL/GenBank/DDBJ databases">
        <title>Chitinophagaceae gen. sp. nov., a new member of the family Chitinophagaceae, isolated from soil in a chemical factory.</title>
        <authorList>
            <person name="Ke Z."/>
        </authorList>
    </citation>
    <scope>NUCLEOTIDE SEQUENCE [LARGE SCALE GENOMIC DNA]</scope>
    <source>
        <strain evidence="3 4">LY-5</strain>
    </source>
</reference>
<proteinExistence type="predicted"/>
<dbReference type="Gene3D" id="3.30.70.100">
    <property type="match status" value="1"/>
</dbReference>
<organism evidence="3 4">
    <name type="scientific">Polluticaenibacter yanchengensis</name>
    <dbReference type="NCBI Taxonomy" id="3014562"/>
    <lineage>
        <taxon>Bacteria</taxon>
        <taxon>Pseudomonadati</taxon>
        <taxon>Bacteroidota</taxon>
        <taxon>Chitinophagia</taxon>
        <taxon>Chitinophagales</taxon>
        <taxon>Chitinophagaceae</taxon>
        <taxon>Polluticaenibacter</taxon>
    </lineage>
</organism>
<keyword evidence="1" id="KW-0732">Signal</keyword>
<feature type="chain" id="PRO_5047019581" evidence="1">
    <location>
        <begin position="21"/>
        <end position="108"/>
    </location>
</feature>
<feature type="domain" description="HMA" evidence="2">
    <location>
        <begin position="22"/>
        <end position="87"/>
    </location>
</feature>
<gene>
    <name evidence="3" type="ORF">O3P16_08405</name>
</gene>
<dbReference type="SUPFAM" id="SSF55008">
    <property type="entry name" value="HMA, heavy metal-associated domain"/>
    <property type="match status" value="1"/>
</dbReference>
<feature type="signal peptide" evidence="1">
    <location>
        <begin position="1"/>
        <end position="20"/>
    </location>
</feature>
<keyword evidence="4" id="KW-1185">Reference proteome</keyword>
<comment type="caution">
    <text evidence="3">The sequence shown here is derived from an EMBL/GenBank/DDBJ whole genome shotgun (WGS) entry which is preliminary data.</text>
</comment>
<evidence type="ECO:0000313" key="4">
    <source>
        <dbReference type="Proteomes" id="UP001210231"/>
    </source>
</evidence>
<name>A0ABT4UJ14_9BACT</name>